<dbReference type="RefSeq" id="WP_015510963.1">
    <property type="nucleotide sequence ID" value="NC_021002.1"/>
</dbReference>
<evidence type="ECO:0000256" key="2">
    <source>
        <dbReference type="ARBA" id="ARBA00022448"/>
    </source>
</evidence>
<evidence type="ECO:0000256" key="5">
    <source>
        <dbReference type="ARBA" id="ARBA00022679"/>
    </source>
</evidence>
<evidence type="ECO:0000256" key="11">
    <source>
        <dbReference type="PROSITE-ProRule" id="PRU00421"/>
    </source>
</evidence>
<evidence type="ECO:0000256" key="12">
    <source>
        <dbReference type="SAM" id="Phobius"/>
    </source>
</evidence>
<dbReference type="eggNOG" id="COG1264">
    <property type="taxonomic scope" value="Bacteria"/>
</dbReference>
<keyword evidence="9 12" id="KW-1133">Transmembrane helix</keyword>
<dbReference type="Proteomes" id="UP000006810">
    <property type="component" value="Chromosome"/>
</dbReference>
<feature type="transmembrane region" description="Helical" evidence="12">
    <location>
        <begin position="75"/>
        <end position="92"/>
    </location>
</feature>
<dbReference type="PROSITE" id="PS51098">
    <property type="entry name" value="PTS_EIIB_TYPE_1"/>
    <property type="match status" value="1"/>
</dbReference>
<feature type="transmembrane region" description="Helical" evidence="12">
    <location>
        <begin position="443"/>
        <end position="467"/>
    </location>
</feature>
<dbReference type="GO" id="GO:0016301">
    <property type="term" value="F:kinase activity"/>
    <property type="evidence" value="ECO:0007669"/>
    <property type="project" value="UniProtKB-KW"/>
</dbReference>
<name>C4XF02_MYCFP</name>
<dbReference type="GO" id="GO:0005886">
    <property type="term" value="C:plasma membrane"/>
    <property type="evidence" value="ECO:0007669"/>
    <property type="project" value="UniProtKB-SubCell"/>
</dbReference>
<comment type="subcellular location">
    <subcellularLocation>
        <location evidence="1">Cell membrane</location>
        <topology evidence="1">Multi-pass membrane protein</topology>
    </subcellularLocation>
</comment>
<dbReference type="SUPFAM" id="SSF55604">
    <property type="entry name" value="Glucose permease domain IIB"/>
    <property type="match status" value="1"/>
</dbReference>
<evidence type="ECO:0000259" key="13">
    <source>
        <dbReference type="PROSITE" id="PS51098"/>
    </source>
</evidence>
<organism evidence="15 16">
    <name type="scientific">Mycoplasmopsis fermentans (strain ATCC 19989 / NBRC 14854 / NCTC 10117 / PG18)</name>
    <name type="common">Mycoplasma fermentans</name>
    <dbReference type="NCBI Taxonomy" id="496833"/>
    <lineage>
        <taxon>Bacteria</taxon>
        <taxon>Bacillati</taxon>
        <taxon>Mycoplasmatota</taxon>
        <taxon>Mycoplasmoidales</taxon>
        <taxon>Metamycoplasmataceae</taxon>
        <taxon>Mycoplasmopsis</taxon>
    </lineage>
</organism>
<dbReference type="Gene3D" id="3.30.1360.60">
    <property type="entry name" value="Glucose permease domain IIB"/>
    <property type="match status" value="1"/>
</dbReference>
<dbReference type="eggNOG" id="COG1263">
    <property type="taxonomic scope" value="Bacteria"/>
</dbReference>
<keyword evidence="4" id="KW-0762">Sugar transport</keyword>
<feature type="transmembrane region" description="Helical" evidence="12">
    <location>
        <begin position="99"/>
        <end position="117"/>
    </location>
</feature>
<keyword evidence="7 12" id="KW-0812">Transmembrane</keyword>
<keyword evidence="2" id="KW-0813">Transport</keyword>
<feature type="transmembrane region" description="Helical" evidence="12">
    <location>
        <begin position="365"/>
        <end position="382"/>
    </location>
</feature>
<dbReference type="PANTHER" id="PTHR30009:SF20">
    <property type="entry name" value="PTS SYSTEM GLUCOSE-SPECIFIC EIICB COMPONENT-RELATED"/>
    <property type="match status" value="1"/>
</dbReference>
<dbReference type="HOGENOM" id="CLU_012312_1_0_14"/>
<evidence type="ECO:0000256" key="4">
    <source>
        <dbReference type="ARBA" id="ARBA00022597"/>
    </source>
</evidence>
<evidence type="ECO:0000256" key="10">
    <source>
        <dbReference type="ARBA" id="ARBA00023136"/>
    </source>
</evidence>
<feature type="transmembrane region" description="Helical" evidence="12">
    <location>
        <begin position="388"/>
        <end position="411"/>
    </location>
</feature>
<dbReference type="InterPro" id="IPR018113">
    <property type="entry name" value="PTrfase_EIIB_Cys"/>
</dbReference>
<keyword evidence="6" id="KW-0598">Phosphotransferase system</keyword>
<evidence type="ECO:0000313" key="16">
    <source>
        <dbReference type="Proteomes" id="UP000006810"/>
    </source>
</evidence>
<dbReference type="PATRIC" id="fig|496833.3.peg.886"/>
<dbReference type="PANTHER" id="PTHR30009">
    <property type="entry name" value="CYTOCHROME C-TYPE SYNTHESIS PROTEIN AND PTS TRANSMEMBRANE COMPONENT"/>
    <property type="match status" value="1"/>
</dbReference>
<dbReference type="EMBL" id="AP009608">
    <property type="protein sequence ID" value="BAH69724.1"/>
    <property type="molecule type" value="Genomic_DNA"/>
</dbReference>
<evidence type="ECO:0000256" key="3">
    <source>
        <dbReference type="ARBA" id="ARBA00022475"/>
    </source>
</evidence>
<sequence>MDKAQAKIPNKEIKSNPKKGKIKDWFQQLARGLMLPIAILPIAGLLLGIGGAIGANTTNSAGQTTANIFKGVSEVIFGNLPILFCIAIAITFSKDKGGAGFSAAIAYLVFTSSQLAFIQFDGVDIVKSIFWFHKPVAGLVGSNLGMKSLNTSIFGGMVIGIVTAYTFNYFSKIELPPALSFFSGIRLVPIILVPISFGVSIVFLLLWPWIGLAIYELGKLMQRSPIGLDGFIYGILGRALMPFGLHHIPIVLAYQTEFGGVLSKEMIDAAVTAGKISSKVATDLKNSLESFSKGKDVITGDQNIWNYINQLNYNSIDNIKLFPWFQKTLGVNAGRFTQDYPTYIGTCMGIGLAMILLAEKENRKNVAITIGSAMGVAFLTGITEPLEFTFLFIAPQLYYAIYVPLSGLAYALMEWTGAHVGVGFARGFIDLIIYGVIPVAKGTAFYFAFLWALVLGGVAFVTFFFWIKYGKIATPGRLGNNIGLINKKQYQELKQQEADRKLIEQAGGEKVFDDANIEGIVNKLGGLKNLNNVSACATRLRIELKENVDIKAEYFVPYGSFGLVHDNLSVQVILGGKATVVASKINEKLSDES</sequence>
<dbReference type="KEGG" id="mfp:MBIO_0459"/>
<proteinExistence type="predicted"/>
<evidence type="ECO:0000313" key="15">
    <source>
        <dbReference type="EMBL" id="BAH69724.1"/>
    </source>
</evidence>
<dbReference type="PROSITE" id="PS51103">
    <property type="entry name" value="PTS_EIIC_TYPE_1"/>
    <property type="match status" value="1"/>
</dbReference>
<accession>C4XF02</accession>
<dbReference type="Pfam" id="PF00367">
    <property type="entry name" value="PTS_EIIB"/>
    <property type="match status" value="1"/>
</dbReference>
<feature type="transmembrane region" description="Helical" evidence="12">
    <location>
        <begin position="33"/>
        <end position="55"/>
    </location>
</feature>
<feature type="domain" description="PTS EIIC type-1" evidence="14">
    <location>
        <begin position="20"/>
        <end position="479"/>
    </location>
</feature>
<dbReference type="InterPro" id="IPR036878">
    <property type="entry name" value="Glu_permease_IIB"/>
</dbReference>
<evidence type="ECO:0000256" key="6">
    <source>
        <dbReference type="ARBA" id="ARBA00022683"/>
    </source>
</evidence>
<keyword evidence="16" id="KW-1185">Reference proteome</keyword>
<feature type="domain" description="PTS EIIB type-1" evidence="13">
    <location>
        <begin position="514"/>
        <end position="593"/>
    </location>
</feature>
<dbReference type="GO" id="GO:0008982">
    <property type="term" value="F:protein-N(PI)-phosphohistidine-sugar phosphotransferase activity"/>
    <property type="evidence" value="ECO:0007669"/>
    <property type="project" value="InterPro"/>
</dbReference>
<dbReference type="GO" id="GO:0009401">
    <property type="term" value="P:phosphoenolpyruvate-dependent sugar phosphotransferase system"/>
    <property type="evidence" value="ECO:0007669"/>
    <property type="project" value="UniProtKB-KW"/>
</dbReference>
<keyword evidence="3" id="KW-1003">Cell membrane</keyword>
<dbReference type="PROSITE" id="PS01035">
    <property type="entry name" value="PTS_EIIB_TYPE_1_CYS"/>
    <property type="match status" value="1"/>
</dbReference>
<feature type="transmembrane region" description="Helical" evidence="12">
    <location>
        <begin position="418"/>
        <end position="437"/>
    </location>
</feature>
<evidence type="ECO:0000256" key="9">
    <source>
        <dbReference type="ARBA" id="ARBA00022989"/>
    </source>
</evidence>
<reference evidence="15 16" key="1">
    <citation type="journal article" date="2009" name="Curr. Microbiol.">
        <title>Molecular cloning and expression of a novel cholinephosphotransferase involved in glycoglycerophospholipid biosynthesis of Mycoplasma fermentans.</title>
        <authorList>
            <person name="Ishida N."/>
            <person name="Irikura D."/>
            <person name="Matsuda K."/>
            <person name="Sato S."/>
            <person name="Asano K."/>
        </authorList>
    </citation>
    <scope>NUCLEOTIDE SEQUENCE [LARGE SCALE GENOMIC DNA]</scope>
    <source>
        <strain evidence="16">ATCC 19989 / NBRC 14854 / NCTC 10117 / PG18</strain>
    </source>
</reference>
<feature type="active site" description="Phosphocysteine intermediate; for EIIB activity" evidence="11">
    <location>
        <position position="536"/>
    </location>
</feature>
<dbReference type="InterPro" id="IPR050429">
    <property type="entry name" value="PTS_Glucose_EIICBA"/>
</dbReference>
<dbReference type="InterPro" id="IPR013013">
    <property type="entry name" value="PTS_EIIC_1"/>
</dbReference>
<evidence type="ECO:0000256" key="7">
    <source>
        <dbReference type="ARBA" id="ARBA00022692"/>
    </source>
</evidence>
<keyword evidence="10 12" id="KW-0472">Membrane</keyword>
<protein>
    <submittedName>
        <fullName evidence="15">Uncharacterized protein</fullName>
    </submittedName>
</protein>
<dbReference type="InterPro" id="IPR001996">
    <property type="entry name" value="PTS_IIB_1"/>
</dbReference>
<feature type="transmembrane region" description="Helical" evidence="12">
    <location>
        <begin position="153"/>
        <end position="170"/>
    </location>
</feature>
<evidence type="ECO:0000256" key="1">
    <source>
        <dbReference type="ARBA" id="ARBA00004651"/>
    </source>
</evidence>
<evidence type="ECO:0000256" key="8">
    <source>
        <dbReference type="ARBA" id="ARBA00022777"/>
    </source>
</evidence>
<feature type="transmembrane region" description="Helical" evidence="12">
    <location>
        <begin position="190"/>
        <end position="210"/>
    </location>
</feature>
<keyword evidence="8" id="KW-0418">Kinase</keyword>
<dbReference type="Pfam" id="PF02378">
    <property type="entry name" value="PTS_EIIC"/>
    <property type="match status" value="1"/>
</dbReference>
<dbReference type="AlphaFoldDB" id="C4XF02"/>
<dbReference type="GO" id="GO:0090563">
    <property type="term" value="F:protein-phosphocysteine-sugar phosphotransferase activity"/>
    <property type="evidence" value="ECO:0007669"/>
    <property type="project" value="TreeGrafter"/>
</dbReference>
<keyword evidence="5" id="KW-0808">Transferase</keyword>
<gene>
    <name evidence="15" type="ordered locus">MBIO_0459</name>
</gene>
<dbReference type="InterPro" id="IPR003352">
    <property type="entry name" value="PTS_EIIC"/>
</dbReference>
<evidence type="ECO:0000259" key="14">
    <source>
        <dbReference type="PROSITE" id="PS51103"/>
    </source>
</evidence>
<feature type="transmembrane region" description="Helical" evidence="12">
    <location>
        <begin position="340"/>
        <end position="358"/>
    </location>
</feature>